<name>A0AAV5DJS7_ELECO</name>
<keyword evidence="1" id="KW-0520">NAD</keyword>
<comment type="caution">
    <text evidence="4">The sequence shown here is derived from an EMBL/GenBank/DDBJ whole genome shotgun (WGS) entry which is preliminary data.</text>
</comment>
<dbReference type="GO" id="GO:0007165">
    <property type="term" value="P:signal transduction"/>
    <property type="evidence" value="ECO:0007669"/>
    <property type="project" value="InterPro"/>
</dbReference>
<keyword evidence="5" id="KW-1185">Reference proteome</keyword>
<dbReference type="PANTHER" id="PTHR32009:SF131">
    <property type="entry name" value="OS07G0566800 PROTEIN"/>
    <property type="match status" value="1"/>
</dbReference>
<feature type="region of interest" description="Disordered" evidence="2">
    <location>
        <begin position="44"/>
        <end position="63"/>
    </location>
</feature>
<evidence type="ECO:0000259" key="3">
    <source>
        <dbReference type="PROSITE" id="PS50104"/>
    </source>
</evidence>
<dbReference type="SMART" id="SM00255">
    <property type="entry name" value="TIR"/>
    <property type="match status" value="1"/>
</dbReference>
<dbReference type="InterPro" id="IPR000157">
    <property type="entry name" value="TIR_dom"/>
</dbReference>
<organism evidence="4 5">
    <name type="scientific">Eleusine coracana subsp. coracana</name>
    <dbReference type="NCBI Taxonomy" id="191504"/>
    <lineage>
        <taxon>Eukaryota</taxon>
        <taxon>Viridiplantae</taxon>
        <taxon>Streptophyta</taxon>
        <taxon>Embryophyta</taxon>
        <taxon>Tracheophyta</taxon>
        <taxon>Spermatophyta</taxon>
        <taxon>Magnoliopsida</taxon>
        <taxon>Liliopsida</taxon>
        <taxon>Poales</taxon>
        <taxon>Poaceae</taxon>
        <taxon>PACMAD clade</taxon>
        <taxon>Chloridoideae</taxon>
        <taxon>Cynodonteae</taxon>
        <taxon>Eleusininae</taxon>
        <taxon>Eleusine</taxon>
    </lineage>
</organism>
<protein>
    <recommendedName>
        <fullName evidence="3">TIR domain-containing protein</fullName>
    </recommendedName>
</protein>
<dbReference type="SUPFAM" id="SSF52200">
    <property type="entry name" value="Toll/Interleukin receptor TIR domain"/>
    <property type="match status" value="1"/>
</dbReference>
<evidence type="ECO:0000256" key="1">
    <source>
        <dbReference type="ARBA" id="ARBA00023027"/>
    </source>
</evidence>
<proteinExistence type="predicted"/>
<reference evidence="4" key="2">
    <citation type="submission" date="2021-12" db="EMBL/GenBank/DDBJ databases">
        <title>Resequencing data analysis of finger millet.</title>
        <authorList>
            <person name="Hatakeyama M."/>
            <person name="Aluri S."/>
            <person name="Balachadran M.T."/>
            <person name="Sivarajan S.R."/>
            <person name="Poveda L."/>
            <person name="Shimizu-Inatsugi R."/>
            <person name="Schlapbach R."/>
            <person name="Sreeman S.M."/>
            <person name="Shimizu K.K."/>
        </authorList>
    </citation>
    <scope>NUCLEOTIDE SEQUENCE</scope>
</reference>
<dbReference type="Proteomes" id="UP001054889">
    <property type="component" value="Unassembled WGS sequence"/>
</dbReference>
<dbReference type="InterPro" id="IPR035897">
    <property type="entry name" value="Toll_tir_struct_dom_sf"/>
</dbReference>
<dbReference type="AlphaFoldDB" id="A0AAV5DJS7"/>
<sequence length="242" mass="27864">MASAGTSRRSTIQSIATRLDASAEAAAVEANIIRQPNKVPRRVEYEYDEDDMSGPQRRRQQRRRRYDVFINHRGVDTKRNVARLLYDRIEHLSGGRVRSFLDNMSMRPGDRLEERIDEAIRECGVAVAIFSKRYCDSEFCLHELAQLVEARKTIIPIFYDIKPSELILPEAVVDSKEHLPRDIERFRFALRQAKYTVGLTYDSATTGDLAELVSTAANAVMERIEELEKSVQRRQTMITSRL</sequence>
<dbReference type="PANTHER" id="PTHR32009">
    <property type="entry name" value="TMV RESISTANCE PROTEIN N-LIKE"/>
    <property type="match status" value="1"/>
</dbReference>
<accession>A0AAV5DJS7</accession>
<dbReference type="Gene3D" id="3.40.50.10140">
    <property type="entry name" value="Toll/interleukin-1 receptor homology (TIR) domain"/>
    <property type="match status" value="1"/>
</dbReference>
<evidence type="ECO:0000313" key="4">
    <source>
        <dbReference type="EMBL" id="GJN11339.1"/>
    </source>
</evidence>
<evidence type="ECO:0000313" key="5">
    <source>
        <dbReference type="Proteomes" id="UP001054889"/>
    </source>
</evidence>
<reference evidence="4" key="1">
    <citation type="journal article" date="2018" name="DNA Res.">
        <title>Multiple hybrid de novo genome assembly of finger millet, an orphan allotetraploid crop.</title>
        <authorList>
            <person name="Hatakeyama M."/>
            <person name="Aluri S."/>
            <person name="Balachadran M.T."/>
            <person name="Sivarajan S.R."/>
            <person name="Patrignani A."/>
            <person name="Gruter S."/>
            <person name="Poveda L."/>
            <person name="Shimizu-Inatsugi R."/>
            <person name="Baeten J."/>
            <person name="Francoijs K.J."/>
            <person name="Nataraja K.N."/>
            <person name="Reddy Y.A.N."/>
            <person name="Phadnis S."/>
            <person name="Ravikumar R.L."/>
            <person name="Schlapbach R."/>
            <person name="Sreeman S.M."/>
            <person name="Shimizu K.K."/>
        </authorList>
    </citation>
    <scope>NUCLEOTIDE SEQUENCE</scope>
</reference>
<dbReference type="PROSITE" id="PS50104">
    <property type="entry name" value="TIR"/>
    <property type="match status" value="1"/>
</dbReference>
<gene>
    <name evidence="4" type="primary">ga29522</name>
    <name evidence="4" type="ORF">PR202_ga29522</name>
</gene>
<dbReference type="Pfam" id="PF01582">
    <property type="entry name" value="TIR"/>
    <property type="match status" value="1"/>
</dbReference>
<evidence type="ECO:0000256" key="2">
    <source>
        <dbReference type="SAM" id="MobiDB-lite"/>
    </source>
</evidence>
<feature type="domain" description="TIR" evidence="3">
    <location>
        <begin position="64"/>
        <end position="194"/>
    </location>
</feature>
<dbReference type="EMBL" id="BQKI01000018">
    <property type="protein sequence ID" value="GJN11339.1"/>
    <property type="molecule type" value="Genomic_DNA"/>
</dbReference>